<accession>A0A3P3Y9V2</accession>
<dbReference type="AlphaFoldDB" id="A0A3P3Y9V2"/>
<dbReference type="EMBL" id="OVEO01000006">
    <property type="protein sequence ID" value="SPQ96936.1"/>
    <property type="molecule type" value="Genomic_DNA"/>
</dbReference>
<evidence type="ECO:0000313" key="1">
    <source>
        <dbReference type="EMBL" id="SPQ96936.1"/>
    </source>
</evidence>
<geneLocation type="mitochondrion" evidence="1"/>
<reference evidence="1 2" key="1">
    <citation type="submission" date="2018-03" db="EMBL/GenBank/DDBJ databases">
        <authorList>
            <person name="Fogelqvist J."/>
        </authorList>
    </citation>
    <scope>NUCLEOTIDE SEQUENCE [LARGE SCALE GENOMIC DNA]</scope>
</reference>
<organism evidence="1 2">
    <name type="scientific">Plasmodiophora brassicae</name>
    <name type="common">Clubroot disease agent</name>
    <dbReference type="NCBI Taxonomy" id="37360"/>
    <lineage>
        <taxon>Eukaryota</taxon>
        <taxon>Sar</taxon>
        <taxon>Rhizaria</taxon>
        <taxon>Endomyxa</taxon>
        <taxon>Phytomyxea</taxon>
        <taxon>Plasmodiophorida</taxon>
        <taxon>Plasmodiophoridae</taxon>
        <taxon>Plasmodiophora</taxon>
    </lineage>
</organism>
<protein>
    <submittedName>
        <fullName evidence="1">Uncharacterized protein</fullName>
    </submittedName>
</protein>
<keyword evidence="1" id="KW-0496">Mitochondrion</keyword>
<evidence type="ECO:0000313" key="2">
    <source>
        <dbReference type="Proteomes" id="UP000290189"/>
    </source>
</evidence>
<sequence>MTPARRRRRRPQPIPSRVQPARLHSIVAVYIPCYKIDRADDNRAFHCCQVRSPSVVPCCPVVASLLCRPPTCQRRSARAACPAQSERGMIRVRRRLWNAGAGPRWQSTKAPTARDLKRTAYRMKRDAVERWDNRFDDLEKIRKQNPSRPLHEAKRGDTLLVVLAKRAEVLSAARYIEDMEKIFLTSEEIDDMSTYHPKTGHVGRPTRQDKFKAIVAKRHSDQNINRFVWLMVEAGVEERHIPSEICRLHKRDPWDLRGLPGFLCEEDRTPRVVLPDDDPDVHVIRALLLSIGYDVQIVNVADKLGENGPNWIACR</sequence>
<proteinExistence type="predicted"/>
<name>A0A3P3Y9V2_PLABS</name>
<gene>
    <name evidence="1" type="ORF">PLBR_LOCUS4151</name>
</gene>
<dbReference type="Proteomes" id="UP000290189">
    <property type="component" value="Unassembled WGS sequence"/>
</dbReference>